<keyword evidence="7" id="KW-1185">Reference proteome</keyword>
<evidence type="ECO:0000256" key="3">
    <source>
        <dbReference type="ARBA" id="ARBA00023004"/>
    </source>
</evidence>
<reference evidence="7" key="1">
    <citation type="submission" date="2023-07" db="EMBL/GenBank/DDBJ databases">
        <title>Functional and genomic diversity of the sorghum phyllosphere microbiome.</title>
        <authorList>
            <person name="Shade A."/>
        </authorList>
    </citation>
    <scope>NUCLEOTIDE SEQUENCE [LARGE SCALE GENOMIC DNA]</scope>
    <source>
        <strain evidence="7">SORGH_AS_0422</strain>
    </source>
</reference>
<keyword evidence="3 4" id="KW-0408">Iron</keyword>
<evidence type="ECO:0000313" key="7">
    <source>
        <dbReference type="Proteomes" id="UP001258315"/>
    </source>
</evidence>
<gene>
    <name evidence="6" type="ORF">QE417_001821</name>
</gene>
<organism evidence="6 7">
    <name type="scientific">Mucilaginibacter terrae</name>
    <dbReference type="NCBI Taxonomy" id="1955052"/>
    <lineage>
        <taxon>Bacteria</taxon>
        <taxon>Pseudomonadati</taxon>
        <taxon>Bacteroidota</taxon>
        <taxon>Sphingobacteriia</taxon>
        <taxon>Sphingobacteriales</taxon>
        <taxon>Sphingobacteriaceae</taxon>
        <taxon>Mucilaginibacter</taxon>
    </lineage>
</organism>
<dbReference type="PROSITE" id="PS51007">
    <property type="entry name" value="CYTC"/>
    <property type="match status" value="1"/>
</dbReference>
<sequence>MPYHSYGRGDSTDIISVIAYLRTIPAIENNVPASKADFPVNLIMRTFPKKAGLMTKPDTTNQVAYGKYLVTIAACQDCHTQVDDKGAFIAGTEMAGGRKFPMPGGDIRSANLTSDNATGIGTWTEESFVNRFTKFRNPAEAHRSVGNKDFNSIMPWTMYAGMKDGDLKAIFAYLKTVKPINNQVEKFSPR</sequence>
<dbReference type="Proteomes" id="UP001258315">
    <property type="component" value="Unassembled WGS sequence"/>
</dbReference>
<dbReference type="RefSeq" id="WP_311949434.1">
    <property type="nucleotide sequence ID" value="NZ_JAVLVU010000001.1"/>
</dbReference>
<dbReference type="InterPro" id="IPR036909">
    <property type="entry name" value="Cyt_c-like_dom_sf"/>
</dbReference>
<name>A0ABU3GSK0_9SPHI</name>
<dbReference type="InterPro" id="IPR009056">
    <property type="entry name" value="Cyt_c-like_dom"/>
</dbReference>
<protein>
    <submittedName>
        <fullName evidence="6">Mono/diheme cytochrome c family protein</fullName>
    </submittedName>
</protein>
<evidence type="ECO:0000256" key="1">
    <source>
        <dbReference type="ARBA" id="ARBA00022617"/>
    </source>
</evidence>
<evidence type="ECO:0000313" key="6">
    <source>
        <dbReference type="EMBL" id="MDT3402749.1"/>
    </source>
</evidence>
<keyword evidence="2 4" id="KW-0479">Metal-binding</keyword>
<dbReference type="PANTHER" id="PTHR35008">
    <property type="entry name" value="BLL4482 PROTEIN-RELATED"/>
    <property type="match status" value="1"/>
</dbReference>
<comment type="caution">
    <text evidence="6">The sequence shown here is derived from an EMBL/GenBank/DDBJ whole genome shotgun (WGS) entry which is preliminary data.</text>
</comment>
<dbReference type="Gene3D" id="1.10.760.10">
    <property type="entry name" value="Cytochrome c-like domain"/>
    <property type="match status" value="1"/>
</dbReference>
<dbReference type="PANTHER" id="PTHR35008:SF8">
    <property type="entry name" value="ALCOHOL DEHYDROGENASE CYTOCHROME C SUBUNIT"/>
    <property type="match status" value="1"/>
</dbReference>
<dbReference type="SUPFAM" id="SSF46626">
    <property type="entry name" value="Cytochrome c"/>
    <property type="match status" value="1"/>
</dbReference>
<evidence type="ECO:0000256" key="2">
    <source>
        <dbReference type="ARBA" id="ARBA00022723"/>
    </source>
</evidence>
<feature type="domain" description="Cytochrome c" evidence="5">
    <location>
        <begin position="61"/>
        <end position="178"/>
    </location>
</feature>
<dbReference type="InterPro" id="IPR051459">
    <property type="entry name" value="Cytochrome_c-type_DH"/>
</dbReference>
<keyword evidence="1 4" id="KW-0349">Heme</keyword>
<accession>A0ABU3GSK0</accession>
<evidence type="ECO:0000256" key="4">
    <source>
        <dbReference type="PROSITE-ProRule" id="PRU00433"/>
    </source>
</evidence>
<evidence type="ECO:0000259" key="5">
    <source>
        <dbReference type="PROSITE" id="PS51007"/>
    </source>
</evidence>
<proteinExistence type="predicted"/>
<dbReference type="EMBL" id="JAVLVU010000001">
    <property type="protein sequence ID" value="MDT3402749.1"/>
    <property type="molecule type" value="Genomic_DNA"/>
</dbReference>